<dbReference type="GO" id="GO:0051015">
    <property type="term" value="F:actin filament binding"/>
    <property type="evidence" value="ECO:0007669"/>
    <property type="project" value="TreeGrafter"/>
</dbReference>
<dbReference type="GO" id="GO:0005856">
    <property type="term" value="C:cytoskeleton"/>
    <property type="evidence" value="ECO:0007669"/>
    <property type="project" value="TreeGrafter"/>
</dbReference>
<evidence type="ECO:0000259" key="2">
    <source>
        <dbReference type="SMART" id="SM01007"/>
    </source>
</evidence>
<evidence type="ECO:0000313" key="3">
    <source>
        <dbReference type="EMBL" id="KIW66021.1"/>
    </source>
</evidence>
<dbReference type="InterPro" id="IPR036409">
    <property type="entry name" value="Aldolase_II/adducin_N_sf"/>
</dbReference>
<dbReference type="PANTHER" id="PTHR10672:SF39">
    <property type="entry name" value="CLASS II ALDOLASE_ADDUCIN N-TERMINAL DOMAIN-CONTAINING PROTEIN"/>
    <property type="match status" value="1"/>
</dbReference>
<evidence type="ECO:0000313" key="4">
    <source>
        <dbReference type="Proteomes" id="UP000054266"/>
    </source>
</evidence>
<proteinExistence type="predicted"/>
<evidence type="ECO:0000256" key="1">
    <source>
        <dbReference type="SAM" id="MobiDB-lite"/>
    </source>
</evidence>
<protein>
    <recommendedName>
        <fullName evidence="2">Class II aldolase/adducin N-terminal domain-containing protein</fullName>
    </recommendedName>
</protein>
<organism evidence="3 4">
    <name type="scientific">Phialophora macrospora</name>
    <dbReference type="NCBI Taxonomy" id="1851006"/>
    <lineage>
        <taxon>Eukaryota</taxon>
        <taxon>Fungi</taxon>
        <taxon>Dikarya</taxon>
        <taxon>Ascomycota</taxon>
        <taxon>Pezizomycotina</taxon>
        <taxon>Eurotiomycetes</taxon>
        <taxon>Chaetothyriomycetidae</taxon>
        <taxon>Chaetothyriales</taxon>
        <taxon>Herpotrichiellaceae</taxon>
        <taxon>Phialophora</taxon>
    </lineage>
</organism>
<dbReference type="Proteomes" id="UP000054266">
    <property type="component" value="Unassembled WGS sequence"/>
</dbReference>
<keyword evidence="4" id="KW-1185">Reference proteome</keyword>
<dbReference type="SUPFAM" id="SSF53639">
    <property type="entry name" value="AraD/HMP-PK domain-like"/>
    <property type="match status" value="1"/>
</dbReference>
<gene>
    <name evidence="3" type="ORF">PV04_08230</name>
</gene>
<feature type="domain" description="Class II aldolase/adducin N-terminal" evidence="2">
    <location>
        <begin position="114"/>
        <end position="298"/>
    </location>
</feature>
<name>A0A0D2CLC7_9EURO</name>
<dbReference type="HOGENOM" id="CLU_006033_1_0_1"/>
<dbReference type="SMART" id="SM01007">
    <property type="entry name" value="Aldolase_II"/>
    <property type="match status" value="1"/>
</dbReference>
<dbReference type="EMBL" id="KN846960">
    <property type="protein sequence ID" value="KIW66021.1"/>
    <property type="molecule type" value="Genomic_DNA"/>
</dbReference>
<dbReference type="Pfam" id="PF00596">
    <property type="entry name" value="Aldolase_II"/>
    <property type="match status" value="1"/>
</dbReference>
<dbReference type="InterPro" id="IPR001303">
    <property type="entry name" value="Aldolase_II/adducin_N"/>
</dbReference>
<dbReference type="PANTHER" id="PTHR10672">
    <property type="entry name" value="ADDUCIN"/>
    <property type="match status" value="1"/>
</dbReference>
<reference evidence="3 4" key="1">
    <citation type="submission" date="2015-01" db="EMBL/GenBank/DDBJ databases">
        <title>The Genome Sequence of Capronia semiimmersa CBS27337.</title>
        <authorList>
            <consortium name="The Broad Institute Genomics Platform"/>
            <person name="Cuomo C."/>
            <person name="de Hoog S."/>
            <person name="Gorbushina A."/>
            <person name="Stielow B."/>
            <person name="Teixiera M."/>
            <person name="Abouelleil A."/>
            <person name="Chapman S.B."/>
            <person name="Priest M."/>
            <person name="Young S.K."/>
            <person name="Wortman J."/>
            <person name="Nusbaum C."/>
            <person name="Birren B."/>
        </authorList>
    </citation>
    <scope>NUCLEOTIDE SEQUENCE [LARGE SCALE GENOMIC DNA]</scope>
    <source>
        <strain evidence="3 4">CBS 27337</strain>
    </source>
</reference>
<dbReference type="NCBIfam" id="NF004855">
    <property type="entry name" value="PRK06208.1"/>
    <property type="match status" value="1"/>
</dbReference>
<dbReference type="Gene3D" id="3.40.225.10">
    <property type="entry name" value="Class II aldolase/adducin N-terminal domain"/>
    <property type="match status" value="1"/>
</dbReference>
<sequence length="361" mass="39298">MASSSCLSVLGAGMKARKGIPSLRWLPRPRQYTNIHARAISTTQKSPLAAVASERVASQHGGPAPHIARPPQPPNFSPEFTFGAYQTTGTAPVTRIRYPKFQSLEAERAFRKLHHAAALRWLGYQGYNNEGAGGHVTVRDPILPDHFWINPHGRSFSWMRPEDLVLMGPKGDIVDGQGGNMHSVNPAGWVIHSAVHEARPDVVAAVHCHSVPSKAFSSLGCMLEPINQDACRFYNDHGVYSGFGGIAFKADEGRHIAEALGNTKGVILQNHGHLTVGKTVDAAAFLFGAMDRCIQAQLLADAACAGRGTTTLKVAHEEAEYTRNVYNDEMAYIMFQSAFEDVVRASNGEFPMHVQGEIPRE</sequence>
<feature type="region of interest" description="Disordered" evidence="1">
    <location>
        <begin position="55"/>
        <end position="78"/>
    </location>
</feature>
<accession>A0A0D2CLC7</accession>
<dbReference type="AlphaFoldDB" id="A0A0D2CLC7"/>
<dbReference type="STRING" id="5601.A0A0D2CLC7"/>
<dbReference type="FunFam" id="3.40.225.10:FF:000009">
    <property type="entry name" value="Class II aldolase/adducin N-terminal"/>
    <property type="match status" value="1"/>
</dbReference>
<dbReference type="InterPro" id="IPR051017">
    <property type="entry name" value="Aldolase-II_Adducin_sf"/>
</dbReference>